<feature type="transmembrane region" description="Helical" evidence="9">
    <location>
        <begin position="133"/>
        <end position="152"/>
    </location>
</feature>
<sequence>MTLIDRAVQRLEALLDGAAMLALIVMMLLTVADAGGRYLFASPVTGAYEITEFYLMIAVVFFGLAGTERTNGHVRVDLVLAMMPPRLRFGLDTLYLLAAAVLFGLIAWKAGDTAWMNLKANRWTGGAMPLPTAPSWAIVSLGAGVLSLRLVLRACLLIPAIITDQPPAAPMSDGHATPSPARPGR</sequence>
<evidence type="ECO:0000256" key="7">
    <source>
        <dbReference type="ARBA" id="ARBA00023136"/>
    </source>
</evidence>
<keyword evidence="2 9" id="KW-0813">Transport</keyword>
<organism evidence="11 12">
    <name type="scientific">Tistrella bauzanensis</name>
    <dbReference type="NCBI Taxonomy" id="657419"/>
    <lineage>
        <taxon>Bacteria</taxon>
        <taxon>Pseudomonadati</taxon>
        <taxon>Pseudomonadota</taxon>
        <taxon>Alphaproteobacteria</taxon>
        <taxon>Geminicoccales</taxon>
        <taxon>Geminicoccaceae</taxon>
        <taxon>Tistrella</taxon>
    </lineage>
</organism>
<protein>
    <recommendedName>
        <fullName evidence="9">TRAP transporter small permease protein</fullName>
    </recommendedName>
</protein>
<dbReference type="Pfam" id="PF04290">
    <property type="entry name" value="DctQ"/>
    <property type="match status" value="1"/>
</dbReference>
<dbReference type="PANTHER" id="PTHR35011">
    <property type="entry name" value="2,3-DIKETO-L-GULONATE TRAP TRANSPORTER SMALL PERMEASE PROTEIN YIAM"/>
    <property type="match status" value="1"/>
</dbReference>
<comment type="subunit">
    <text evidence="9">The complex comprises the extracytoplasmic solute receptor protein and the two transmembrane proteins.</text>
</comment>
<keyword evidence="4 9" id="KW-0997">Cell inner membrane</keyword>
<name>A0ABQ1IF56_9PROT</name>
<evidence type="ECO:0000256" key="6">
    <source>
        <dbReference type="ARBA" id="ARBA00022989"/>
    </source>
</evidence>
<feature type="transmembrane region" description="Helical" evidence="9">
    <location>
        <begin position="87"/>
        <end position="108"/>
    </location>
</feature>
<evidence type="ECO:0000256" key="8">
    <source>
        <dbReference type="ARBA" id="ARBA00038436"/>
    </source>
</evidence>
<accession>A0ABQ1IF56</accession>
<keyword evidence="7 9" id="KW-0472">Membrane</keyword>
<evidence type="ECO:0000256" key="3">
    <source>
        <dbReference type="ARBA" id="ARBA00022475"/>
    </source>
</evidence>
<feature type="domain" description="Tripartite ATP-independent periplasmic transporters DctQ component" evidence="10">
    <location>
        <begin position="26"/>
        <end position="156"/>
    </location>
</feature>
<comment type="subcellular location">
    <subcellularLocation>
        <location evidence="1 9">Cell inner membrane</location>
        <topology evidence="1 9">Multi-pass membrane protein</topology>
    </subcellularLocation>
</comment>
<comment type="similarity">
    <text evidence="8 9">Belongs to the TRAP transporter small permease family.</text>
</comment>
<keyword evidence="5 9" id="KW-0812">Transmembrane</keyword>
<keyword evidence="3" id="KW-1003">Cell membrane</keyword>
<evidence type="ECO:0000313" key="11">
    <source>
        <dbReference type="EMBL" id="GGB36306.1"/>
    </source>
</evidence>
<dbReference type="Proteomes" id="UP000603352">
    <property type="component" value="Unassembled WGS sequence"/>
</dbReference>
<comment type="caution">
    <text evidence="11">The sequence shown here is derived from an EMBL/GenBank/DDBJ whole genome shotgun (WGS) entry which is preliminary data.</text>
</comment>
<evidence type="ECO:0000256" key="1">
    <source>
        <dbReference type="ARBA" id="ARBA00004429"/>
    </source>
</evidence>
<proteinExistence type="inferred from homology"/>
<dbReference type="RefSeq" id="WP_188576805.1">
    <property type="nucleotide sequence ID" value="NZ_BMDZ01000015.1"/>
</dbReference>
<comment type="function">
    <text evidence="9">Part of the tripartite ATP-independent periplasmic (TRAP) transport system.</text>
</comment>
<reference evidence="12" key="1">
    <citation type="journal article" date="2019" name="Int. J. Syst. Evol. Microbiol.">
        <title>The Global Catalogue of Microorganisms (GCM) 10K type strain sequencing project: providing services to taxonomists for standard genome sequencing and annotation.</title>
        <authorList>
            <consortium name="The Broad Institute Genomics Platform"/>
            <consortium name="The Broad Institute Genome Sequencing Center for Infectious Disease"/>
            <person name="Wu L."/>
            <person name="Ma J."/>
        </authorList>
    </citation>
    <scope>NUCLEOTIDE SEQUENCE [LARGE SCALE GENOMIC DNA]</scope>
    <source>
        <strain evidence="12">CGMCC 1.10188</strain>
    </source>
</reference>
<feature type="transmembrane region" description="Helical" evidence="9">
    <location>
        <begin position="46"/>
        <end position="66"/>
    </location>
</feature>
<evidence type="ECO:0000256" key="9">
    <source>
        <dbReference type="RuleBase" id="RU369079"/>
    </source>
</evidence>
<feature type="transmembrane region" description="Helical" evidence="9">
    <location>
        <begin position="21"/>
        <end position="40"/>
    </location>
</feature>
<dbReference type="PANTHER" id="PTHR35011:SF10">
    <property type="entry name" value="TRAP TRANSPORTER SMALL PERMEASE PROTEIN"/>
    <property type="match status" value="1"/>
</dbReference>
<gene>
    <name evidence="11" type="ORF">GCM10011505_17210</name>
</gene>
<keyword evidence="12" id="KW-1185">Reference proteome</keyword>
<evidence type="ECO:0000313" key="12">
    <source>
        <dbReference type="Proteomes" id="UP000603352"/>
    </source>
</evidence>
<evidence type="ECO:0000256" key="5">
    <source>
        <dbReference type="ARBA" id="ARBA00022692"/>
    </source>
</evidence>
<evidence type="ECO:0000256" key="2">
    <source>
        <dbReference type="ARBA" id="ARBA00022448"/>
    </source>
</evidence>
<dbReference type="EMBL" id="BMDZ01000015">
    <property type="protein sequence ID" value="GGB36306.1"/>
    <property type="molecule type" value="Genomic_DNA"/>
</dbReference>
<evidence type="ECO:0000256" key="4">
    <source>
        <dbReference type="ARBA" id="ARBA00022519"/>
    </source>
</evidence>
<keyword evidence="6 9" id="KW-1133">Transmembrane helix</keyword>
<dbReference type="InterPro" id="IPR055348">
    <property type="entry name" value="DctQ"/>
</dbReference>
<evidence type="ECO:0000259" key="10">
    <source>
        <dbReference type="Pfam" id="PF04290"/>
    </source>
</evidence>
<dbReference type="InterPro" id="IPR007387">
    <property type="entry name" value="TRAP_DctQ"/>
</dbReference>